<name>A0ABT8TQF1_9ACTN</name>
<evidence type="ECO:0000313" key="3">
    <source>
        <dbReference type="EMBL" id="MDO3395655.1"/>
    </source>
</evidence>
<protein>
    <recommendedName>
        <fullName evidence="5">Lipoprotein</fullName>
    </recommendedName>
</protein>
<organism evidence="3 4">
    <name type="scientific">Nocardioides cremeus</name>
    <dbReference type="NCBI Taxonomy" id="3058044"/>
    <lineage>
        <taxon>Bacteria</taxon>
        <taxon>Bacillati</taxon>
        <taxon>Actinomycetota</taxon>
        <taxon>Actinomycetes</taxon>
        <taxon>Propionibacteriales</taxon>
        <taxon>Nocardioidaceae</taxon>
        <taxon>Nocardioides</taxon>
    </lineage>
</organism>
<evidence type="ECO:0008006" key="5">
    <source>
        <dbReference type="Google" id="ProtNLM"/>
    </source>
</evidence>
<feature type="chain" id="PRO_5045370008" description="Lipoprotein" evidence="2">
    <location>
        <begin position="16"/>
        <end position="146"/>
    </location>
</feature>
<keyword evidence="2" id="KW-0732">Signal</keyword>
<comment type="caution">
    <text evidence="3">The sequence shown here is derived from an EMBL/GenBank/DDBJ whole genome shotgun (WGS) entry which is preliminary data.</text>
</comment>
<reference evidence="3" key="1">
    <citation type="submission" date="2023-06" db="EMBL/GenBank/DDBJ databases">
        <title>Genome sequence of Nocardioides sp. SOB44.</title>
        <authorList>
            <person name="Zhang G."/>
        </authorList>
    </citation>
    <scope>NUCLEOTIDE SEQUENCE</scope>
    <source>
        <strain evidence="3">SOB44</strain>
    </source>
</reference>
<evidence type="ECO:0000313" key="4">
    <source>
        <dbReference type="Proteomes" id="UP001168363"/>
    </source>
</evidence>
<keyword evidence="4" id="KW-1185">Reference proteome</keyword>
<feature type="signal peptide" evidence="2">
    <location>
        <begin position="1"/>
        <end position="15"/>
    </location>
</feature>
<proteinExistence type="predicted"/>
<sequence>MIGTAALALSLSSLAAGCSDDGGTEAGSIGGDRSPTRSPTDDAPSRSAAVPDNATPTAPAGAELKVIVDGSSISPNGATLDLAVGEPLSITFKTDRAGELHVHSRPEQIISFGAGTTTQQLVIDNPGAVDVEEHATGTVVAQLAVR</sequence>
<gene>
    <name evidence="3" type="ORF">QWJ41_08010</name>
</gene>
<feature type="region of interest" description="Disordered" evidence="1">
    <location>
        <begin position="19"/>
        <end position="58"/>
    </location>
</feature>
<dbReference type="EMBL" id="JAULSC010000005">
    <property type="protein sequence ID" value="MDO3395655.1"/>
    <property type="molecule type" value="Genomic_DNA"/>
</dbReference>
<dbReference type="Proteomes" id="UP001168363">
    <property type="component" value="Unassembled WGS sequence"/>
</dbReference>
<accession>A0ABT8TQF1</accession>
<evidence type="ECO:0000256" key="1">
    <source>
        <dbReference type="SAM" id="MobiDB-lite"/>
    </source>
</evidence>
<evidence type="ECO:0000256" key="2">
    <source>
        <dbReference type="SAM" id="SignalP"/>
    </source>
</evidence>
<dbReference type="RefSeq" id="WP_302707109.1">
    <property type="nucleotide sequence ID" value="NZ_JAULSC010000005.1"/>
</dbReference>